<evidence type="ECO:0000313" key="3">
    <source>
        <dbReference type="EnsemblMetazoa" id="SCAU003590-PA"/>
    </source>
</evidence>
<dbReference type="InterPro" id="IPR013761">
    <property type="entry name" value="SAM/pointed_sf"/>
</dbReference>
<keyword evidence="4" id="KW-1185">Reference proteome</keyword>
<dbReference type="VEuPathDB" id="VectorBase:SCAU003590"/>
<feature type="compositionally biased region" description="Basic and acidic residues" evidence="1">
    <location>
        <begin position="64"/>
        <end position="79"/>
    </location>
</feature>
<dbReference type="Proteomes" id="UP000095300">
    <property type="component" value="Unassembled WGS sequence"/>
</dbReference>
<organism evidence="3 4">
    <name type="scientific">Stomoxys calcitrans</name>
    <name type="common">Stable fly</name>
    <name type="synonym">Conops calcitrans</name>
    <dbReference type="NCBI Taxonomy" id="35570"/>
    <lineage>
        <taxon>Eukaryota</taxon>
        <taxon>Metazoa</taxon>
        <taxon>Ecdysozoa</taxon>
        <taxon>Arthropoda</taxon>
        <taxon>Hexapoda</taxon>
        <taxon>Insecta</taxon>
        <taxon>Pterygota</taxon>
        <taxon>Neoptera</taxon>
        <taxon>Endopterygota</taxon>
        <taxon>Diptera</taxon>
        <taxon>Brachycera</taxon>
        <taxon>Muscomorpha</taxon>
        <taxon>Muscoidea</taxon>
        <taxon>Muscidae</taxon>
        <taxon>Stomoxys</taxon>
    </lineage>
</organism>
<feature type="domain" description="SAM" evidence="2">
    <location>
        <begin position="240"/>
        <end position="289"/>
    </location>
</feature>
<accession>A0A1I8P000</accession>
<dbReference type="KEGG" id="scac:106094378"/>
<dbReference type="SUPFAM" id="SSF47769">
    <property type="entry name" value="SAM/Pointed domain"/>
    <property type="match status" value="1"/>
</dbReference>
<evidence type="ECO:0000313" key="4">
    <source>
        <dbReference type="Proteomes" id="UP000095300"/>
    </source>
</evidence>
<dbReference type="STRING" id="35570.A0A1I8P000"/>
<dbReference type="InterPro" id="IPR001660">
    <property type="entry name" value="SAM"/>
</dbReference>
<protein>
    <recommendedName>
        <fullName evidence="2">SAM domain-containing protein</fullName>
    </recommendedName>
</protein>
<proteinExistence type="predicted"/>
<dbReference type="Pfam" id="PF00536">
    <property type="entry name" value="SAM_1"/>
    <property type="match status" value="1"/>
</dbReference>
<evidence type="ECO:0000259" key="2">
    <source>
        <dbReference type="Pfam" id="PF00536"/>
    </source>
</evidence>
<dbReference type="Gene3D" id="1.10.150.50">
    <property type="entry name" value="Transcription Factor, Ets-1"/>
    <property type="match status" value="1"/>
</dbReference>
<evidence type="ECO:0000256" key="1">
    <source>
        <dbReference type="SAM" id="MobiDB-lite"/>
    </source>
</evidence>
<feature type="region of interest" description="Disordered" evidence="1">
    <location>
        <begin position="50"/>
        <end position="79"/>
    </location>
</feature>
<reference evidence="3" key="1">
    <citation type="submission" date="2020-05" db="UniProtKB">
        <authorList>
            <consortium name="EnsemblMetazoa"/>
        </authorList>
    </citation>
    <scope>IDENTIFICATION</scope>
    <source>
        <strain evidence="3">USDA</strain>
    </source>
</reference>
<dbReference type="OrthoDB" id="539213at2759"/>
<gene>
    <name evidence="3" type="primary">106094378</name>
</gene>
<dbReference type="CDD" id="cd09487">
    <property type="entry name" value="SAM_superfamily"/>
    <property type="match status" value="1"/>
</dbReference>
<dbReference type="EnsemblMetazoa" id="SCAU003590-RA">
    <property type="protein sequence ID" value="SCAU003590-PA"/>
    <property type="gene ID" value="SCAU003590"/>
</dbReference>
<name>A0A1I8P000_STOCA</name>
<dbReference type="AlphaFoldDB" id="A0A1I8P000"/>
<sequence length="299" mass="35100">MERYAYMQKLPNSPLTPLTPLDENSSFNFDFVGNDGSLDAYMNDVRQMHHNEQRKDPQISATKDCGHLKSRRDSPVPRQRYSEKFRRIRNIFEPQQEQKNHAEKPFIRLQLKDPPKQHCCHQAKECQTHKQPTAALNQMPNQHRPIIKIVKAPDVRSQNTSQEYISTPTNVRTPLKQKNPNIIPDAKQQKLSQRQLQEHNLKNKQQERRHTFLQPRSLADKNTNFLLASPVPLKPLCSNISKILHHRGLSMYCGIFQREEIDLYSFKLLTLRDLQQMGINNPKHCDIIMADVCYARRYF</sequence>